<evidence type="ECO:0000313" key="2">
    <source>
        <dbReference type="Proteomes" id="UP000286716"/>
    </source>
</evidence>
<organism evidence="1 2">
    <name type="scientific">Amycolatopsis balhimycina DSM 5908</name>
    <dbReference type="NCBI Taxonomy" id="1081091"/>
    <lineage>
        <taxon>Bacteria</taxon>
        <taxon>Bacillati</taxon>
        <taxon>Actinomycetota</taxon>
        <taxon>Actinomycetes</taxon>
        <taxon>Pseudonocardiales</taxon>
        <taxon>Pseudonocardiaceae</taxon>
        <taxon>Amycolatopsis</taxon>
    </lineage>
</organism>
<evidence type="ECO:0000313" key="1">
    <source>
        <dbReference type="EMBL" id="RSM46079.1"/>
    </source>
</evidence>
<evidence type="ECO:0008006" key="3">
    <source>
        <dbReference type="Google" id="ProtNLM"/>
    </source>
</evidence>
<sequence>MTAALMLAAQDVRITPGPGHPLGGYLARHGVATGTHDDLEASLIWLSTEDDPGVLWVALDALAVDAGLTSTLADAVAAAVGIGPERVLVCASHTHSGPEGWTGPLHPGLPGQRDPGLVGRMAEKVTGAALRLRACRGRVRARWHAGSTQAVGGNRYRPDGPHDTSFGVLELRRDDGSPAALLFDYASHPTVLGPDNLAWSADWPGATRRELATLVGQPVAAFLQGAAGDASSRFVRRGRNHEEVRTLGGHLATSIARTLAEAGAPSSPAATGPVRLTRSALHLPYRDVPSLEDSVELREAAEAEWQRELASHGEDHPAVRIAQTRYEGCAMLAVMAASNPPAGCAEVPVTVVSLGEIAWLHTPFELFASLGLRIRQGSPFRHTRVIGYTDGYLGYLPDAAGHREGIYESYVTLFRPEAADVLVEHCLKQLRAHHHTGRCDSVPARGA</sequence>
<accession>A0A428WSN8</accession>
<gene>
    <name evidence="1" type="ORF">DMA12_12410</name>
</gene>
<dbReference type="AlphaFoldDB" id="A0A428WSN8"/>
<dbReference type="OrthoDB" id="622550at2"/>
<proteinExistence type="predicted"/>
<dbReference type="EMBL" id="QHHU01000014">
    <property type="protein sequence ID" value="RSM46079.1"/>
    <property type="molecule type" value="Genomic_DNA"/>
</dbReference>
<reference evidence="1 2" key="1">
    <citation type="submission" date="2018-05" db="EMBL/GenBank/DDBJ databases">
        <title>Evolution of GPA BGCs.</title>
        <authorList>
            <person name="Waglechner N."/>
            <person name="Wright G.D."/>
        </authorList>
    </citation>
    <scope>NUCLEOTIDE SEQUENCE [LARGE SCALE GENOMIC DNA]</scope>
    <source>
        <strain evidence="1 2">DSM 5908</strain>
    </source>
</reference>
<keyword evidence="2" id="KW-1185">Reference proteome</keyword>
<dbReference type="RefSeq" id="WP_020643852.1">
    <property type="nucleotide sequence ID" value="NZ_QHHU01000014.1"/>
</dbReference>
<dbReference type="Proteomes" id="UP000286716">
    <property type="component" value="Unassembled WGS sequence"/>
</dbReference>
<comment type="caution">
    <text evidence="1">The sequence shown here is derived from an EMBL/GenBank/DDBJ whole genome shotgun (WGS) entry which is preliminary data.</text>
</comment>
<protein>
    <recommendedName>
        <fullName evidence="3">Neutral/alkaline non-lysosomal ceramidase N-terminal domain-containing protein</fullName>
    </recommendedName>
</protein>
<name>A0A428WSN8_AMYBA</name>